<sequence length="205" mass="22772">MKAFQDGEGIPYGADGCPASHFRNSPTGSQSYRDPLSIPCKHKRRSGHCWRKTLDPNDYEKKALILDIHPSERKGILFDPNEPMGDALEICTDGSCLGGGVGTTMVVLYHGQLVYSEERLLDAGTVFQAELIGIKIALDFCESQRDGSLIHIYSDLKSALQSLADPRNTHKIVKDIKGSIELRTETRKLHCCIGSRLTWVIQERS</sequence>
<comment type="caution">
    <text evidence="1">The sequence shown here is derived from an EMBL/GenBank/DDBJ whole genome shotgun (WGS) entry which is preliminary data.</text>
</comment>
<dbReference type="InterPro" id="IPR012337">
    <property type="entry name" value="RNaseH-like_sf"/>
</dbReference>
<name>A0A4Y2B056_ARAVE</name>
<reference evidence="1 2" key="1">
    <citation type="journal article" date="2019" name="Sci. Rep.">
        <title>Orb-weaving spider Araneus ventricosus genome elucidates the spidroin gene catalogue.</title>
        <authorList>
            <person name="Kono N."/>
            <person name="Nakamura H."/>
            <person name="Ohtoshi R."/>
            <person name="Moran D.A.P."/>
            <person name="Shinohara A."/>
            <person name="Yoshida Y."/>
            <person name="Fujiwara M."/>
            <person name="Mori M."/>
            <person name="Tomita M."/>
            <person name="Arakawa K."/>
        </authorList>
    </citation>
    <scope>NUCLEOTIDE SEQUENCE [LARGE SCALE GENOMIC DNA]</scope>
</reference>
<dbReference type="GO" id="GO:0003676">
    <property type="term" value="F:nucleic acid binding"/>
    <property type="evidence" value="ECO:0007669"/>
    <property type="project" value="InterPro"/>
</dbReference>
<keyword evidence="2" id="KW-1185">Reference proteome</keyword>
<dbReference type="Proteomes" id="UP000499080">
    <property type="component" value="Unassembled WGS sequence"/>
</dbReference>
<evidence type="ECO:0000313" key="2">
    <source>
        <dbReference type="Proteomes" id="UP000499080"/>
    </source>
</evidence>
<organism evidence="1 2">
    <name type="scientific">Araneus ventricosus</name>
    <name type="common">Orbweaver spider</name>
    <name type="synonym">Epeira ventricosa</name>
    <dbReference type="NCBI Taxonomy" id="182803"/>
    <lineage>
        <taxon>Eukaryota</taxon>
        <taxon>Metazoa</taxon>
        <taxon>Ecdysozoa</taxon>
        <taxon>Arthropoda</taxon>
        <taxon>Chelicerata</taxon>
        <taxon>Arachnida</taxon>
        <taxon>Araneae</taxon>
        <taxon>Araneomorphae</taxon>
        <taxon>Entelegynae</taxon>
        <taxon>Araneoidea</taxon>
        <taxon>Araneidae</taxon>
        <taxon>Araneus</taxon>
    </lineage>
</organism>
<dbReference type="Gene3D" id="3.30.420.10">
    <property type="entry name" value="Ribonuclease H-like superfamily/Ribonuclease H"/>
    <property type="match status" value="1"/>
</dbReference>
<evidence type="ECO:0000313" key="1">
    <source>
        <dbReference type="EMBL" id="GBL85721.1"/>
    </source>
</evidence>
<dbReference type="AlphaFoldDB" id="A0A4Y2B056"/>
<proteinExistence type="predicted"/>
<dbReference type="InterPro" id="IPR036397">
    <property type="entry name" value="RNaseH_sf"/>
</dbReference>
<dbReference type="OrthoDB" id="411823at2759"/>
<protein>
    <submittedName>
        <fullName evidence="1">Uncharacterized protein</fullName>
    </submittedName>
</protein>
<dbReference type="EMBL" id="BGPR01000044">
    <property type="protein sequence ID" value="GBL85721.1"/>
    <property type="molecule type" value="Genomic_DNA"/>
</dbReference>
<gene>
    <name evidence="1" type="ORF">AVEN_193171_1</name>
</gene>
<dbReference type="SUPFAM" id="SSF53098">
    <property type="entry name" value="Ribonuclease H-like"/>
    <property type="match status" value="1"/>
</dbReference>
<accession>A0A4Y2B056</accession>